<protein>
    <submittedName>
        <fullName evidence="1">Uncharacterized protein</fullName>
    </submittedName>
</protein>
<name>A0ABT1KVG4_9ACTN</name>
<dbReference type="Proteomes" id="UP001204524">
    <property type="component" value="Unassembled WGS sequence"/>
</dbReference>
<comment type="caution">
    <text evidence="1">The sequence shown here is derived from an EMBL/GenBank/DDBJ whole genome shotgun (WGS) entry which is preliminary data.</text>
</comment>
<evidence type="ECO:0000313" key="1">
    <source>
        <dbReference type="EMBL" id="MCP3421753.1"/>
    </source>
</evidence>
<accession>A0ABT1KVG4</accession>
<dbReference type="EMBL" id="JANARS010000003">
    <property type="protein sequence ID" value="MCP3421753.1"/>
    <property type="molecule type" value="Genomic_DNA"/>
</dbReference>
<evidence type="ECO:0000313" key="2">
    <source>
        <dbReference type="Proteomes" id="UP001204524"/>
    </source>
</evidence>
<dbReference type="RefSeq" id="WP_254180968.1">
    <property type="nucleotide sequence ID" value="NZ_JANARS010000003.1"/>
</dbReference>
<reference evidence="1 2" key="1">
    <citation type="submission" date="2022-06" db="EMBL/GenBank/DDBJ databases">
        <authorList>
            <person name="So Y."/>
        </authorList>
    </citation>
    <scope>NUCLEOTIDE SEQUENCE [LARGE SCALE GENOMIC DNA]</scope>
    <source>
        <strain evidence="1 2">STR3</strain>
    </source>
</reference>
<gene>
    <name evidence="1" type="ORF">NCI01_08110</name>
</gene>
<keyword evidence="2" id="KW-1185">Reference proteome</keyword>
<proteinExistence type="predicted"/>
<organism evidence="1 2">
    <name type="scientific">Nocardioides pinisoli</name>
    <dbReference type="NCBI Taxonomy" id="2950279"/>
    <lineage>
        <taxon>Bacteria</taxon>
        <taxon>Bacillati</taxon>
        <taxon>Actinomycetota</taxon>
        <taxon>Actinomycetes</taxon>
        <taxon>Propionibacteriales</taxon>
        <taxon>Nocardioidaceae</taxon>
        <taxon>Nocardioides</taxon>
    </lineage>
</organism>
<sequence>MTAAASARTRRSGMIRVALALALTGAIAVLGGGLLFLTAGSAGSVPTADAPCVPSEAWTETTDRLGAAVAR</sequence>